<dbReference type="PANTHER" id="PTHR44329">
    <property type="entry name" value="SERINE/THREONINE-PROTEIN KINASE TNNI3K-RELATED"/>
    <property type="match status" value="1"/>
</dbReference>
<keyword evidence="1" id="KW-0547">Nucleotide-binding</keyword>
<dbReference type="SMART" id="SM00220">
    <property type="entry name" value="S_TKc"/>
    <property type="match status" value="1"/>
</dbReference>
<keyword evidence="5" id="KW-0418">Kinase</keyword>
<dbReference type="Proteomes" id="UP001218188">
    <property type="component" value="Unassembled WGS sequence"/>
</dbReference>
<dbReference type="SUPFAM" id="SSF56112">
    <property type="entry name" value="Protein kinase-like (PK-like)"/>
    <property type="match status" value="1"/>
</dbReference>
<comment type="caution">
    <text evidence="5">The sequence shown here is derived from an EMBL/GenBank/DDBJ whole genome shotgun (WGS) entry which is preliminary data.</text>
</comment>
<evidence type="ECO:0000313" key="6">
    <source>
        <dbReference type="Proteomes" id="UP001218188"/>
    </source>
</evidence>
<dbReference type="EMBL" id="JARJCM010000019">
    <property type="protein sequence ID" value="KAJ7041007.1"/>
    <property type="molecule type" value="Genomic_DNA"/>
</dbReference>
<dbReference type="GO" id="GO:0005524">
    <property type="term" value="F:ATP binding"/>
    <property type="evidence" value="ECO:0007669"/>
    <property type="project" value="UniProtKB-KW"/>
</dbReference>
<dbReference type="GO" id="GO:0004674">
    <property type="term" value="F:protein serine/threonine kinase activity"/>
    <property type="evidence" value="ECO:0007669"/>
    <property type="project" value="TreeGrafter"/>
</dbReference>
<dbReference type="InterPro" id="IPR051681">
    <property type="entry name" value="Ser/Thr_Kinases-Pseudokinases"/>
</dbReference>
<gene>
    <name evidence="5" type="ORF">C8F04DRAFT_1081303</name>
</gene>
<dbReference type="Pfam" id="PF07714">
    <property type="entry name" value="PK_Tyr_Ser-Thr"/>
    <property type="match status" value="1"/>
</dbReference>
<evidence type="ECO:0000313" key="5">
    <source>
        <dbReference type="EMBL" id="KAJ7041007.1"/>
    </source>
</evidence>
<dbReference type="InterPro" id="IPR011009">
    <property type="entry name" value="Kinase-like_dom_sf"/>
</dbReference>
<dbReference type="PROSITE" id="PS50011">
    <property type="entry name" value="PROTEIN_KINASE_DOM"/>
    <property type="match status" value="1"/>
</dbReference>
<keyword evidence="6" id="KW-1185">Reference proteome</keyword>
<evidence type="ECO:0000259" key="4">
    <source>
        <dbReference type="PROSITE" id="PS50011"/>
    </source>
</evidence>
<name>A0AAD6TBP3_9AGAR</name>
<dbReference type="AlphaFoldDB" id="A0AAD6TBP3"/>
<keyword evidence="2" id="KW-0067">ATP-binding</keyword>
<evidence type="ECO:0000256" key="2">
    <source>
        <dbReference type="ARBA" id="ARBA00022840"/>
    </source>
</evidence>
<reference evidence="5" key="1">
    <citation type="submission" date="2023-03" db="EMBL/GenBank/DDBJ databases">
        <title>Massive genome expansion in bonnet fungi (Mycena s.s.) driven by repeated elements and novel gene families across ecological guilds.</title>
        <authorList>
            <consortium name="Lawrence Berkeley National Laboratory"/>
            <person name="Harder C.B."/>
            <person name="Miyauchi S."/>
            <person name="Viragh M."/>
            <person name="Kuo A."/>
            <person name="Thoen E."/>
            <person name="Andreopoulos B."/>
            <person name="Lu D."/>
            <person name="Skrede I."/>
            <person name="Drula E."/>
            <person name="Henrissat B."/>
            <person name="Morin E."/>
            <person name="Kohler A."/>
            <person name="Barry K."/>
            <person name="LaButti K."/>
            <person name="Morin E."/>
            <person name="Salamov A."/>
            <person name="Lipzen A."/>
            <person name="Mereny Z."/>
            <person name="Hegedus B."/>
            <person name="Baldrian P."/>
            <person name="Stursova M."/>
            <person name="Weitz H."/>
            <person name="Taylor A."/>
            <person name="Grigoriev I.V."/>
            <person name="Nagy L.G."/>
            <person name="Martin F."/>
            <person name="Kauserud H."/>
        </authorList>
    </citation>
    <scope>NUCLEOTIDE SEQUENCE</scope>
    <source>
        <strain evidence="5">CBHHK200</strain>
    </source>
</reference>
<dbReference type="InterPro" id="IPR000719">
    <property type="entry name" value="Prot_kinase_dom"/>
</dbReference>
<protein>
    <submittedName>
        <fullName evidence="5">Kinase-like domain-containing protein</fullName>
    </submittedName>
</protein>
<organism evidence="5 6">
    <name type="scientific">Mycena alexandri</name>
    <dbReference type="NCBI Taxonomy" id="1745969"/>
    <lineage>
        <taxon>Eukaryota</taxon>
        <taxon>Fungi</taxon>
        <taxon>Dikarya</taxon>
        <taxon>Basidiomycota</taxon>
        <taxon>Agaricomycotina</taxon>
        <taxon>Agaricomycetes</taxon>
        <taxon>Agaricomycetidae</taxon>
        <taxon>Agaricales</taxon>
        <taxon>Marasmiineae</taxon>
        <taxon>Mycenaceae</taxon>
        <taxon>Mycena</taxon>
    </lineage>
</organism>
<sequence>MRQVYELDHLRLIPWSYECSCWESCLAAAGESSRPSFKLGKESPILLALYELVVPPWPLVYWVAFRTLVPDGTVHAFLDILHTADQDLLEWDDDDSSDIFVALQEPGEPSYPQRWTRYMVEIDLQTWLRIRRATWTEDRVRHGFGVEVDIAHRLIAVTLSYFTETDLENLHGSLEDILSPLRLGGIDLAWELSNIVPAIVDDGERSATIVDFESKEFWANPNLVNWQSICQKNLVQTIWNTPTINILSRVRYIGFVTGRGGAMFENLAMYTYCLIMQQQQLEDGRCTSMLKQFWEFSSAVMDRPAFARCSFECDTVFDFLKQLVDHETYSRASHTISLSVHEKMNRDIPGITAALVTELQAPEGSKQFLKARETVAQSSLDFLQDLLDLDAFPVVKSLMWKNLVRLSHASELHPRCFPIIGLQKIGQQVAGGGFGDIWKGLLRGQSVSVKIMRVFQEQEVEAALKEFGREALIWRQLYHPNLLPFFGLYYLDNRLCLVSPWMENGNIMQFLSKKSPNISYRLSLILDVALGLQYLHEQKVVHGDLKAINILVTPSGRACICDFGVSSIANEITMRLHATTTARGGTTRYCAPELFQEKNKKHFPSDVYAFACVCYEILTGKVPFYDANDASVILKVIQGGHPLRLPSCSGTAKLDNLWELLRRCWAGNPDMRPNAAQIVEQLVDSSIGAKVTSSTTDWNENFTCKFRRSLQDRPLLASVNQIERMLFGEEVAQACRECFPDRESSESQGKQDKRRYKDLEETSDSEQEDVRSSTKRPRASTPEPWSWYGSFSATLVNDHPPRPRTRRATRGVGQSWA</sequence>
<dbReference type="InterPro" id="IPR001245">
    <property type="entry name" value="Ser-Thr/Tyr_kinase_cat_dom"/>
</dbReference>
<evidence type="ECO:0000256" key="1">
    <source>
        <dbReference type="ARBA" id="ARBA00022741"/>
    </source>
</evidence>
<accession>A0AAD6TBP3</accession>
<proteinExistence type="predicted"/>
<feature type="region of interest" description="Disordered" evidence="3">
    <location>
        <begin position="740"/>
        <end position="817"/>
    </location>
</feature>
<feature type="compositionally biased region" description="Basic and acidic residues" evidence="3">
    <location>
        <begin position="740"/>
        <end position="760"/>
    </location>
</feature>
<dbReference type="InterPro" id="IPR008271">
    <property type="entry name" value="Ser/Thr_kinase_AS"/>
</dbReference>
<evidence type="ECO:0000256" key="3">
    <source>
        <dbReference type="SAM" id="MobiDB-lite"/>
    </source>
</evidence>
<dbReference type="PROSITE" id="PS00108">
    <property type="entry name" value="PROTEIN_KINASE_ST"/>
    <property type="match status" value="1"/>
</dbReference>
<keyword evidence="5" id="KW-0808">Transferase</keyword>
<dbReference type="Gene3D" id="1.10.510.10">
    <property type="entry name" value="Transferase(Phosphotransferase) domain 1"/>
    <property type="match status" value="1"/>
</dbReference>
<feature type="domain" description="Protein kinase" evidence="4">
    <location>
        <begin position="423"/>
        <end position="687"/>
    </location>
</feature>
<dbReference type="PANTHER" id="PTHR44329:SF298">
    <property type="entry name" value="MIXED LINEAGE KINASE DOMAIN-LIKE PROTEIN"/>
    <property type="match status" value="1"/>
</dbReference>